<proteinExistence type="predicted"/>
<dbReference type="AlphaFoldDB" id="A0A540NGS5"/>
<dbReference type="Proteomes" id="UP000315295">
    <property type="component" value="Unassembled WGS sequence"/>
</dbReference>
<sequence length="87" mass="9951">MRRGAHRRAGGKRAKTERDEMEWVKNGVKNGPHIQWQKSLSPTPYFSHLSLQRTKSHKTLKGLNATHNSPISLSLRGTEIPERSRSH</sequence>
<gene>
    <name evidence="2" type="ORF">C1H46_004087</name>
</gene>
<protein>
    <submittedName>
        <fullName evidence="2">Uncharacterized protein</fullName>
    </submittedName>
</protein>
<organism evidence="2 3">
    <name type="scientific">Malus baccata</name>
    <name type="common">Siberian crab apple</name>
    <name type="synonym">Pyrus baccata</name>
    <dbReference type="NCBI Taxonomy" id="106549"/>
    <lineage>
        <taxon>Eukaryota</taxon>
        <taxon>Viridiplantae</taxon>
        <taxon>Streptophyta</taxon>
        <taxon>Embryophyta</taxon>
        <taxon>Tracheophyta</taxon>
        <taxon>Spermatophyta</taxon>
        <taxon>Magnoliopsida</taxon>
        <taxon>eudicotyledons</taxon>
        <taxon>Gunneridae</taxon>
        <taxon>Pentapetalae</taxon>
        <taxon>rosids</taxon>
        <taxon>fabids</taxon>
        <taxon>Rosales</taxon>
        <taxon>Rosaceae</taxon>
        <taxon>Amygdaloideae</taxon>
        <taxon>Maleae</taxon>
        <taxon>Malus</taxon>
    </lineage>
</organism>
<keyword evidence="3" id="KW-1185">Reference proteome</keyword>
<evidence type="ECO:0000313" key="2">
    <source>
        <dbReference type="EMBL" id="TQE10248.1"/>
    </source>
</evidence>
<comment type="caution">
    <text evidence="2">The sequence shown here is derived from an EMBL/GenBank/DDBJ whole genome shotgun (WGS) entry which is preliminary data.</text>
</comment>
<accession>A0A540NGS5</accession>
<name>A0A540NGS5_MALBA</name>
<evidence type="ECO:0000256" key="1">
    <source>
        <dbReference type="SAM" id="MobiDB-lite"/>
    </source>
</evidence>
<reference evidence="2 3" key="1">
    <citation type="journal article" date="2019" name="G3 (Bethesda)">
        <title>Sequencing of a Wild Apple (Malus baccata) Genome Unravels the Differences Between Cultivated and Wild Apple Species Regarding Disease Resistance and Cold Tolerance.</title>
        <authorList>
            <person name="Chen X."/>
        </authorList>
    </citation>
    <scope>NUCLEOTIDE SEQUENCE [LARGE SCALE GENOMIC DNA]</scope>
    <source>
        <strain evidence="3">cv. Shandingzi</strain>
        <tissue evidence="2">Leaves</tissue>
    </source>
</reference>
<feature type="compositionally biased region" description="Basic residues" evidence="1">
    <location>
        <begin position="1"/>
        <end position="13"/>
    </location>
</feature>
<feature type="region of interest" description="Disordered" evidence="1">
    <location>
        <begin position="1"/>
        <end position="21"/>
    </location>
</feature>
<dbReference type="EMBL" id="VIEB01000044">
    <property type="protein sequence ID" value="TQE10248.1"/>
    <property type="molecule type" value="Genomic_DNA"/>
</dbReference>
<evidence type="ECO:0000313" key="3">
    <source>
        <dbReference type="Proteomes" id="UP000315295"/>
    </source>
</evidence>
<feature type="region of interest" description="Disordered" evidence="1">
    <location>
        <begin position="61"/>
        <end position="87"/>
    </location>
</feature>